<dbReference type="InterPro" id="IPR029064">
    <property type="entry name" value="Ribosomal_eL30-like_sf"/>
</dbReference>
<dbReference type="InterPro" id="IPR004037">
    <property type="entry name" value="Ribosomal_eL8-like_CS"/>
</dbReference>
<feature type="domain" description="Ribosomal protein eL8/eL30/eS12/Gadd45" evidence="11">
    <location>
        <begin position="341"/>
        <end position="431"/>
    </location>
</feature>
<dbReference type="GO" id="GO:0012505">
    <property type="term" value="C:endomembrane system"/>
    <property type="evidence" value="ECO:0007669"/>
    <property type="project" value="UniProtKB-SubCell"/>
</dbReference>
<dbReference type="FunFam" id="3.30.1330.30:FF:000003">
    <property type="entry name" value="60S ribosomal protein L7a"/>
    <property type="match status" value="1"/>
</dbReference>
<dbReference type="PRINTS" id="PR00881">
    <property type="entry name" value="L7ARS6FAMILY"/>
</dbReference>
<organism evidence="12 13">
    <name type="scientific">Byssochlamys spectabilis (strain No. 5 / NBRC 109023)</name>
    <name type="common">Paecilomyces variotii</name>
    <dbReference type="NCBI Taxonomy" id="1356009"/>
    <lineage>
        <taxon>Eukaryota</taxon>
        <taxon>Fungi</taxon>
        <taxon>Dikarya</taxon>
        <taxon>Ascomycota</taxon>
        <taxon>Pezizomycotina</taxon>
        <taxon>Eurotiomycetes</taxon>
        <taxon>Eurotiomycetidae</taxon>
        <taxon>Eurotiales</taxon>
        <taxon>Thermoascaceae</taxon>
        <taxon>Paecilomyces</taxon>
    </lineage>
</organism>
<feature type="domain" description="AP complex mu/sigma subunit" evidence="10">
    <location>
        <begin position="1"/>
        <end position="155"/>
    </location>
</feature>
<keyword evidence="13" id="KW-1185">Reference proteome</keyword>
<dbReference type="FunCoup" id="V5FM84">
    <property type="interactions" value="1055"/>
</dbReference>
<comment type="subcellular location">
    <subcellularLocation>
        <location evidence="1">Endomembrane system</location>
    </subcellularLocation>
</comment>
<reference evidence="13" key="1">
    <citation type="journal article" date="2014" name="Genome Announc.">
        <title>Draft genome sequence of the formaldehyde-resistant fungus Byssochlamys spectabilis No. 5 (anamorph Paecilomyces variotii No. 5) (NBRC109023).</title>
        <authorList>
            <person name="Oka T."/>
            <person name="Ekino K."/>
            <person name="Fukuda K."/>
            <person name="Nomura Y."/>
        </authorList>
    </citation>
    <scope>NUCLEOTIDE SEQUENCE [LARGE SCALE GENOMIC DNA]</scope>
    <source>
        <strain evidence="13">No. 5 / NBRC 109023</strain>
    </source>
</reference>
<evidence type="ECO:0000259" key="11">
    <source>
        <dbReference type="Pfam" id="PF01248"/>
    </source>
</evidence>
<evidence type="ECO:0000256" key="9">
    <source>
        <dbReference type="SAM" id="MobiDB-lite"/>
    </source>
</evidence>
<dbReference type="Pfam" id="PF01217">
    <property type="entry name" value="Clat_adaptor_s"/>
    <property type="match status" value="1"/>
</dbReference>
<dbReference type="PANTHER" id="PTHR11753">
    <property type="entry name" value="ADAPTOR COMPLEXES SMALL SUBUNIT FAMILY"/>
    <property type="match status" value="1"/>
</dbReference>
<evidence type="ECO:0000259" key="10">
    <source>
        <dbReference type="Pfam" id="PF01217"/>
    </source>
</evidence>
<accession>V5FM84</accession>
<dbReference type="GO" id="GO:0042254">
    <property type="term" value="P:ribosome biogenesis"/>
    <property type="evidence" value="ECO:0007669"/>
    <property type="project" value="InterPro"/>
</dbReference>
<dbReference type="InterPro" id="IPR016635">
    <property type="entry name" value="AP_complex_ssu"/>
</dbReference>
<dbReference type="SUPFAM" id="SSF55315">
    <property type="entry name" value="L30e-like"/>
    <property type="match status" value="1"/>
</dbReference>
<dbReference type="EMBL" id="BAUL01000041">
    <property type="protein sequence ID" value="GAD92993.1"/>
    <property type="molecule type" value="Genomic_DNA"/>
</dbReference>
<comment type="caution">
    <text evidence="12">The sequence shown here is derived from an EMBL/GenBank/DDBJ whole genome shotgun (WGS) entry which is preliminary data.</text>
</comment>
<dbReference type="PRINTS" id="PR00882">
    <property type="entry name" value="RIBOSOMALL7A"/>
</dbReference>
<evidence type="ECO:0000256" key="1">
    <source>
        <dbReference type="ARBA" id="ARBA00004308"/>
    </source>
</evidence>
<evidence type="ECO:0000313" key="13">
    <source>
        <dbReference type="Proteomes" id="UP000018001"/>
    </source>
</evidence>
<dbReference type="Pfam" id="PF01248">
    <property type="entry name" value="Ribosomal_L7Ae"/>
    <property type="match status" value="1"/>
</dbReference>
<dbReference type="GO" id="GO:0015031">
    <property type="term" value="P:protein transport"/>
    <property type="evidence" value="ECO:0007669"/>
    <property type="project" value="UniProtKB-KW"/>
</dbReference>
<dbReference type="InterPro" id="IPR004038">
    <property type="entry name" value="Ribosomal_eL8/eL30/eS12/Gad45"/>
</dbReference>
<keyword evidence="8" id="KW-0687">Ribonucleoprotein</keyword>
<dbReference type="Gene3D" id="3.30.450.60">
    <property type="match status" value="1"/>
</dbReference>
<dbReference type="InterPro" id="IPR001921">
    <property type="entry name" value="Ribosomal_eL8_euk"/>
</dbReference>
<evidence type="ECO:0000256" key="3">
    <source>
        <dbReference type="ARBA" id="ARBA00007337"/>
    </source>
</evidence>
<dbReference type="InterPro" id="IPR011012">
    <property type="entry name" value="Longin-like_dom_sf"/>
</dbReference>
<dbReference type="GO" id="GO:0005840">
    <property type="term" value="C:ribosome"/>
    <property type="evidence" value="ECO:0007669"/>
    <property type="project" value="UniProtKB-KW"/>
</dbReference>
<evidence type="ECO:0000256" key="6">
    <source>
        <dbReference type="ARBA" id="ARBA00022980"/>
    </source>
</evidence>
<dbReference type="SUPFAM" id="SSF64356">
    <property type="entry name" value="SNARE-like"/>
    <property type="match status" value="1"/>
</dbReference>
<evidence type="ECO:0000256" key="8">
    <source>
        <dbReference type="ARBA" id="ARBA00023274"/>
    </source>
</evidence>
<dbReference type="AlphaFoldDB" id="V5FM84"/>
<dbReference type="Proteomes" id="UP000018001">
    <property type="component" value="Unassembled WGS sequence"/>
</dbReference>
<keyword evidence="4" id="KW-0813">Transport</keyword>
<protein>
    <submittedName>
        <fullName evidence="12">60S ribosomal protein L8</fullName>
    </submittedName>
</protein>
<dbReference type="eggNOG" id="KOG0936">
    <property type="taxonomic scope" value="Eukaryota"/>
</dbReference>
<comment type="similarity">
    <text evidence="2">Belongs to the adaptor complexes small subunit family.</text>
</comment>
<dbReference type="InterPro" id="IPR018492">
    <property type="entry name" value="Ribosomal_eL8/Nhp2"/>
</dbReference>
<keyword evidence="5" id="KW-0653">Protein transport</keyword>
<evidence type="ECO:0000256" key="2">
    <source>
        <dbReference type="ARBA" id="ARBA00006972"/>
    </source>
</evidence>
<name>V5FM84_BYSSN</name>
<proteinExistence type="inferred from homology"/>
<dbReference type="Gene3D" id="3.30.1330.30">
    <property type="match status" value="1"/>
</dbReference>
<evidence type="ECO:0000256" key="5">
    <source>
        <dbReference type="ARBA" id="ARBA00022927"/>
    </source>
</evidence>
<dbReference type="PROSITE" id="PS01082">
    <property type="entry name" value="RIBOSOMAL_L7AE"/>
    <property type="match status" value="1"/>
</dbReference>
<dbReference type="HOGENOM" id="CLU_044731_0_0_1"/>
<keyword evidence="6 12" id="KW-0689">Ribosomal protein</keyword>
<gene>
    <name evidence="12" type="ORF">PVAR5_1593</name>
</gene>
<feature type="region of interest" description="Disordered" evidence="9">
    <location>
        <begin position="223"/>
        <end position="245"/>
    </location>
</feature>
<dbReference type="OrthoDB" id="29563at2759"/>
<evidence type="ECO:0000256" key="4">
    <source>
        <dbReference type="ARBA" id="ARBA00022448"/>
    </source>
</evidence>
<sequence length="481" mass="53005">MINAVLVFNNNGQPRLTKFYTQIDTQMQQSLIAQIYDLVSQRPPTACNFLPLPPLLSQGARSSSASGPSDAPTQITYRTYATLSFIMISTSTESPLALIDLIQVFVEALDRLFENVCELDLIFGFETMHATLSEMIVGGVVVETNLEKIVAGVRSQEGNKGKRKAVEAASTVGRTGLPGVFLISARCRETSVSESLRFGHNVSKAIPPIAPVLKMACASPPKSGKKVAPAPYPQGKAGSSKKAAKNPLIEKRPRNFGIGQDIQPKRNLSRFVKWPEYVRLQRQKKILNMRLKVPPAIAQFQNTLDRNTAAQTFKFLNKYRPESKAEKKERLLQEATAVSEGKKKEDVSKKPYAVKYGLNHVVGLVENKKASLVLIAHDVDPIELVVFLPALCRKMGVPYAIVKGKARLGTVVHKKTAAVLAITETRAEDKSEFAKLVSAIKEGYTDKYEENRRHWGGGILGAKSVARQEKKRKAVEKAIKL</sequence>
<dbReference type="InParanoid" id="V5FM84"/>
<comment type="similarity">
    <text evidence="3">Belongs to the eukaryotic ribosomal protein eL8 family.</text>
</comment>
<evidence type="ECO:0000313" key="12">
    <source>
        <dbReference type="EMBL" id="GAD92993.1"/>
    </source>
</evidence>
<dbReference type="InterPro" id="IPR022775">
    <property type="entry name" value="AP_mu_sigma_su"/>
</dbReference>
<dbReference type="GO" id="GO:1990904">
    <property type="term" value="C:ribonucleoprotein complex"/>
    <property type="evidence" value="ECO:0007669"/>
    <property type="project" value="UniProtKB-KW"/>
</dbReference>
<evidence type="ECO:0000256" key="7">
    <source>
        <dbReference type="ARBA" id="ARBA00023136"/>
    </source>
</evidence>
<keyword evidence="7" id="KW-0472">Membrane</keyword>
<dbReference type="FunFam" id="3.30.450.60:FF:000001">
    <property type="entry name" value="AP complex subunit sigma"/>
    <property type="match status" value="1"/>
</dbReference>
<dbReference type="eggNOG" id="KOG3166">
    <property type="taxonomic scope" value="Eukaryota"/>
</dbReference>